<dbReference type="AlphaFoldDB" id="A4A373"/>
<evidence type="ECO:0000256" key="2">
    <source>
        <dbReference type="ARBA" id="ARBA00023186"/>
    </source>
</evidence>
<dbReference type="Pfam" id="PF01730">
    <property type="entry name" value="UreF"/>
    <property type="match status" value="1"/>
</dbReference>
<proteinExistence type="inferred from homology"/>
<dbReference type="InterPro" id="IPR038277">
    <property type="entry name" value="UreF_sf"/>
</dbReference>
<comment type="similarity">
    <text evidence="3">Belongs to the UreF family.</text>
</comment>
<keyword evidence="1 3" id="KW-0996">Nickel insertion</keyword>
<comment type="subunit">
    <text evidence="3">UreD, UreF and UreG form a complex that acts as a GTP-hydrolysis-dependent molecular chaperone, activating the urease apoprotein by helping to assemble the nickel containing metallocenter of UreC. The UreE protein probably delivers the nickel.</text>
</comment>
<evidence type="ECO:0000256" key="3">
    <source>
        <dbReference type="HAMAP-Rule" id="MF_01385"/>
    </source>
</evidence>
<dbReference type="RefSeq" id="WP_008295592.1">
    <property type="nucleotide sequence ID" value="NZ_CM002299.1"/>
</dbReference>
<gene>
    <name evidence="3" type="primary">ureF</name>
    <name evidence="4" type="ORF">KT71_15791</name>
</gene>
<dbReference type="EMBL" id="AAOA02000001">
    <property type="protein sequence ID" value="EAQ99146.1"/>
    <property type="molecule type" value="Genomic_DNA"/>
</dbReference>
<reference evidence="4 5" key="1">
    <citation type="journal article" date="2007" name="Proc. Natl. Acad. Sci. U.S.A.">
        <title>Characterization of a marine gammaproteobacterium capable of aerobic anoxygenic photosynthesis.</title>
        <authorList>
            <person name="Fuchs B.M."/>
            <person name="Spring S."/>
            <person name="Teeling H."/>
            <person name="Quast C."/>
            <person name="Wulf J."/>
            <person name="Schattenhofer M."/>
            <person name="Yan S."/>
            <person name="Ferriera S."/>
            <person name="Johnson J."/>
            <person name="Glockner F.O."/>
            <person name="Amann R."/>
        </authorList>
    </citation>
    <scope>NUCLEOTIDE SEQUENCE [LARGE SCALE GENOMIC DNA]</scope>
    <source>
        <strain evidence="4">KT71</strain>
    </source>
</reference>
<dbReference type="Proteomes" id="UP000019205">
    <property type="component" value="Chromosome"/>
</dbReference>
<evidence type="ECO:0000313" key="4">
    <source>
        <dbReference type="EMBL" id="EAQ99146.1"/>
    </source>
</evidence>
<dbReference type="OrthoDB" id="9798772at2"/>
<evidence type="ECO:0000313" key="5">
    <source>
        <dbReference type="Proteomes" id="UP000019205"/>
    </source>
</evidence>
<dbReference type="GO" id="GO:0005737">
    <property type="term" value="C:cytoplasm"/>
    <property type="evidence" value="ECO:0007669"/>
    <property type="project" value="UniProtKB-SubCell"/>
</dbReference>
<comment type="function">
    <text evidence="3">Required for maturation of urease via the functional incorporation of the urease nickel metallocenter.</text>
</comment>
<dbReference type="GO" id="GO:0016151">
    <property type="term" value="F:nickel cation binding"/>
    <property type="evidence" value="ECO:0007669"/>
    <property type="project" value="UniProtKB-UniRule"/>
</dbReference>
<name>A4A373_9GAMM</name>
<evidence type="ECO:0000256" key="1">
    <source>
        <dbReference type="ARBA" id="ARBA00022988"/>
    </source>
</evidence>
<dbReference type="PIRSF" id="PIRSF009467">
    <property type="entry name" value="Ureas_acces_UreF"/>
    <property type="match status" value="1"/>
</dbReference>
<comment type="caution">
    <text evidence="4">The sequence shown here is derived from an EMBL/GenBank/DDBJ whole genome shotgun (WGS) entry which is preliminary data.</text>
</comment>
<accession>A4A373</accession>
<dbReference type="HAMAP" id="MF_01385">
    <property type="entry name" value="UreF"/>
    <property type="match status" value="1"/>
</dbReference>
<comment type="subcellular location">
    <subcellularLocation>
        <location evidence="3">Cytoplasm</location>
    </subcellularLocation>
</comment>
<keyword evidence="5" id="KW-1185">Reference proteome</keyword>
<sequence length="218" mass="23670">MDPQLHLLHLSSPALPIGAYAYSQGLEYAIEAGWLEGDELAKWFEDGLNLGVAQLDLPVLLRVLAALDVDDGAALDHWNDRLLASRETAELLLEDQQIGAALWRLLGTLNTGELPQLQQRPAYAVAFAVACVHWKIDTGSALQGFAYSWLENQVTAATKLVPLGQSAAQQLLLGLLAKIPDACAKAMTVEDDDIGLSLPGLAMASCHHERQHTRLFRS</sequence>
<keyword evidence="3" id="KW-0963">Cytoplasm</keyword>
<keyword evidence="2 3" id="KW-0143">Chaperone</keyword>
<dbReference type="HOGENOM" id="CLU_049215_2_1_6"/>
<protein>
    <recommendedName>
        <fullName evidence="3">Urease accessory protein UreF</fullName>
    </recommendedName>
</protein>
<dbReference type="InterPro" id="IPR002639">
    <property type="entry name" value="UreF"/>
</dbReference>
<dbReference type="eggNOG" id="COG0830">
    <property type="taxonomic scope" value="Bacteria"/>
</dbReference>
<dbReference type="Gene3D" id="1.10.4190.10">
    <property type="entry name" value="Urease accessory protein UreF"/>
    <property type="match status" value="1"/>
</dbReference>
<organism evidence="4 5">
    <name type="scientific">Congregibacter litoralis KT71</name>
    <dbReference type="NCBI Taxonomy" id="314285"/>
    <lineage>
        <taxon>Bacteria</taxon>
        <taxon>Pseudomonadati</taxon>
        <taxon>Pseudomonadota</taxon>
        <taxon>Gammaproteobacteria</taxon>
        <taxon>Cellvibrionales</taxon>
        <taxon>Halieaceae</taxon>
        <taxon>Congregibacter</taxon>
    </lineage>
</organism>
<dbReference type="STRING" id="314285.KT71_15791"/>
<dbReference type="PANTHER" id="PTHR33620:SF1">
    <property type="entry name" value="UREASE ACCESSORY PROTEIN F"/>
    <property type="match status" value="1"/>
</dbReference>
<reference evidence="4 5" key="2">
    <citation type="journal article" date="2009" name="PLoS ONE">
        <title>The photosynthetic apparatus and its regulation in the aerobic gammaproteobacterium Congregibacter litoralis gen. nov., sp. nov.</title>
        <authorList>
            <person name="Spring S."/>
            <person name="Lunsdorf H."/>
            <person name="Fuchs B.M."/>
            <person name="Tindall B.J."/>
        </authorList>
    </citation>
    <scope>NUCLEOTIDE SEQUENCE [LARGE SCALE GENOMIC DNA]</scope>
    <source>
        <strain evidence="4">KT71</strain>
    </source>
</reference>
<dbReference type="PANTHER" id="PTHR33620">
    <property type="entry name" value="UREASE ACCESSORY PROTEIN F"/>
    <property type="match status" value="1"/>
</dbReference>